<keyword evidence="2" id="KW-1185">Reference proteome</keyword>
<organism evidence="1 2">
    <name type="scientific">Thiosulfatimonas sediminis</name>
    <dbReference type="NCBI Taxonomy" id="2675054"/>
    <lineage>
        <taxon>Bacteria</taxon>
        <taxon>Pseudomonadati</taxon>
        <taxon>Pseudomonadota</taxon>
        <taxon>Gammaproteobacteria</taxon>
        <taxon>Thiotrichales</taxon>
        <taxon>Piscirickettsiaceae</taxon>
        <taxon>Thiosulfatimonas</taxon>
    </lineage>
</organism>
<dbReference type="Proteomes" id="UP000501726">
    <property type="component" value="Chromosome"/>
</dbReference>
<reference evidence="2" key="1">
    <citation type="submission" date="2019-11" db="EMBL/GenBank/DDBJ databases">
        <title>Isolation and characterization of two novel species in the genus Thiomicrorhabdus.</title>
        <authorList>
            <person name="Mochizuki J."/>
            <person name="Kojima H."/>
            <person name="Fukui M."/>
        </authorList>
    </citation>
    <scope>NUCLEOTIDE SEQUENCE [LARGE SCALE GENOMIC DNA]</scope>
    <source>
        <strain evidence="2">aks77</strain>
    </source>
</reference>
<name>A0A6F8PRH8_9GAMM</name>
<evidence type="ECO:0000313" key="2">
    <source>
        <dbReference type="Proteomes" id="UP000501726"/>
    </source>
</evidence>
<protein>
    <recommendedName>
        <fullName evidence="3">PAS fold-4 domain-containing protein</fullName>
    </recommendedName>
</protein>
<dbReference type="EMBL" id="AP021889">
    <property type="protein sequence ID" value="BBP44637.1"/>
    <property type="molecule type" value="Genomic_DNA"/>
</dbReference>
<sequence length="131" mass="15247">MDTHKPFHVILDHNGVVVRFSDPENHLMHGQTGDDLIGIVWIDSLVVTKDYIWVKKLFNDFINQQEESGKLISYSVYTNDGNEVRFDFYMQSSEINGLYYIALTGFPHTYRKLTQLSLSKTKILLKELAYK</sequence>
<dbReference type="RefSeq" id="WP_173269077.1">
    <property type="nucleotide sequence ID" value="NZ_AP021889.1"/>
</dbReference>
<accession>A0A6F8PRH8</accession>
<proteinExistence type="predicted"/>
<dbReference type="KEGG" id="tse:THMIRHAS_00100"/>
<dbReference type="AlphaFoldDB" id="A0A6F8PRH8"/>
<gene>
    <name evidence="1" type="ORF">THMIRHAS_00100</name>
</gene>
<evidence type="ECO:0008006" key="3">
    <source>
        <dbReference type="Google" id="ProtNLM"/>
    </source>
</evidence>
<evidence type="ECO:0000313" key="1">
    <source>
        <dbReference type="EMBL" id="BBP44637.1"/>
    </source>
</evidence>